<evidence type="ECO:0000313" key="3">
    <source>
        <dbReference type="EMBL" id="MDC3983907.1"/>
    </source>
</evidence>
<comment type="caution">
    <text evidence="4">The sequence shown here is derived from an EMBL/GenBank/DDBJ whole genome shotgun (WGS) entry which is preliminary data.</text>
</comment>
<evidence type="ECO:0000313" key="5">
    <source>
        <dbReference type="Proteomes" id="UP001151081"/>
    </source>
</evidence>
<dbReference type="Pfam" id="PF05161">
    <property type="entry name" value="MOFRL"/>
    <property type="match status" value="1"/>
</dbReference>
<evidence type="ECO:0000259" key="2">
    <source>
        <dbReference type="Pfam" id="PF13660"/>
    </source>
</evidence>
<dbReference type="InterPro" id="IPR007835">
    <property type="entry name" value="MOFRL"/>
</dbReference>
<sequence>MSAAEEALRRVLAEVFLESLSALDPARLVAEALPPRPPEGARVRLFAAGKAAAAMAQGALSRWGDSIEGTLVVTVDGAPTDFRGLDLRSAPVVLRAAHPVPDERSVAAAHAALAQVDGLGPKDFVLALISGGSSALLVLPPPGLELEDERRVVRALLEGGAPIHDVNLVRRHLSRIKGGRLAAAAAPALVQTLALSDVVGGALHDIGSGPTVPDPTTAAEARAALARYAPAELAARLAPYLDDTTEQPFPTRTEAHLLAGPEDFARVAAAHLSAGGFSVRIDPPEGGDARDVVEKRLAQAAALAPGSAIVVACEPTLALPPVRGRGGRAGWVALAALKKLPPGVALLCGASDGTDGSSSAAGAVVSSGAAGDFDATRIDAALAGYDDAPIHRALGTAIDTGPTGQNLTDLHILARVFPEN</sequence>
<keyword evidence="5" id="KW-1185">Reference proteome</keyword>
<protein>
    <submittedName>
        <fullName evidence="4">DUF4147 domain-containing protein</fullName>
    </submittedName>
</protein>
<dbReference type="PANTHER" id="PTHR12227">
    <property type="entry name" value="GLYCERATE KINASE"/>
    <property type="match status" value="1"/>
</dbReference>
<evidence type="ECO:0000259" key="1">
    <source>
        <dbReference type="Pfam" id="PF05161"/>
    </source>
</evidence>
<accession>A0A9X4AWW3</accession>
<reference evidence="4 5" key="1">
    <citation type="submission" date="2021-04" db="EMBL/GenBank/DDBJ databases">
        <title>Genome analysis of Polyangium sp.</title>
        <authorList>
            <person name="Li Y."/>
            <person name="Wang J."/>
        </authorList>
    </citation>
    <scope>NUCLEOTIDE SEQUENCE [LARGE SCALE GENOMIC DNA]</scope>
    <source>
        <strain evidence="4 5">SDU14</strain>
    </source>
</reference>
<feature type="domain" description="MOFRL" evidence="1">
    <location>
        <begin position="308"/>
        <end position="409"/>
    </location>
</feature>
<gene>
    <name evidence="3" type="ORF">KEG57_25585</name>
    <name evidence="4" type="ORF">KEG57_42655</name>
</gene>
<dbReference type="InterPro" id="IPR039760">
    <property type="entry name" value="MOFRL_protein"/>
</dbReference>
<dbReference type="InterPro" id="IPR038614">
    <property type="entry name" value="GK_N_sf"/>
</dbReference>
<dbReference type="Gene3D" id="3.40.50.10180">
    <property type="entry name" value="Glycerate kinase, MOFRL-like N-terminal domain"/>
    <property type="match status" value="1"/>
</dbReference>
<dbReference type="AlphaFoldDB" id="A0A9X4AWW3"/>
<dbReference type="Pfam" id="PF13660">
    <property type="entry name" value="DUF4147"/>
    <property type="match status" value="1"/>
</dbReference>
<organism evidence="4 5">
    <name type="scientific">Polyangium jinanense</name>
    <dbReference type="NCBI Taxonomy" id="2829994"/>
    <lineage>
        <taxon>Bacteria</taxon>
        <taxon>Pseudomonadati</taxon>
        <taxon>Myxococcota</taxon>
        <taxon>Polyangia</taxon>
        <taxon>Polyangiales</taxon>
        <taxon>Polyangiaceae</taxon>
        <taxon>Polyangium</taxon>
    </lineage>
</organism>
<dbReference type="SUPFAM" id="SSF82544">
    <property type="entry name" value="GckA/TtuD-like"/>
    <property type="match status" value="1"/>
</dbReference>
<dbReference type="InterPro" id="IPR025286">
    <property type="entry name" value="MOFRL_assoc_dom"/>
</dbReference>
<feature type="domain" description="MOFRL-associated" evidence="2">
    <location>
        <begin position="12"/>
        <end position="236"/>
    </location>
</feature>
<dbReference type="RefSeq" id="WP_272427728.1">
    <property type="nucleotide sequence ID" value="NZ_JAGTJJ010000017.1"/>
</dbReference>
<dbReference type="Proteomes" id="UP001151081">
    <property type="component" value="Unassembled WGS sequence"/>
</dbReference>
<dbReference type="PANTHER" id="PTHR12227:SF0">
    <property type="entry name" value="GLYCERATE KINASE"/>
    <property type="match status" value="1"/>
</dbReference>
<evidence type="ECO:0000313" key="4">
    <source>
        <dbReference type="EMBL" id="MDC3987246.1"/>
    </source>
</evidence>
<dbReference type="InterPro" id="IPR037035">
    <property type="entry name" value="GK-like_C_sf"/>
</dbReference>
<dbReference type="GO" id="GO:0005737">
    <property type="term" value="C:cytoplasm"/>
    <property type="evidence" value="ECO:0007669"/>
    <property type="project" value="TreeGrafter"/>
</dbReference>
<dbReference type="Gene3D" id="3.40.1480.10">
    <property type="entry name" value="MOFRL domain"/>
    <property type="match status" value="1"/>
</dbReference>
<name>A0A9X4AWW3_9BACT</name>
<dbReference type="EMBL" id="JAGTJJ010000017">
    <property type="protein sequence ID" value="MDC3983907.1"/>
    <property type="molecule type" value="Genomic_DNA"/>
</dbReference>
<dbReference type="GO" id="GO:0008887">
    <property type="term" value="F:glycerate kinase activity"/>
    <property type="evidence" value="ECO:0007669"/>
    <property type="project" value="InterPro"/>
</dbReference>
<proteinExistence type="predicted"/>
<dbReference type="EMBL" id="JAGTJJ010000050">
    <property type="protein sequence ID" value="MDC3987246.1"/>
    <property type="molecule type" value="Genomic_DNA"/>
</dbReference>